<evidence type="ECO:0000313" key="2">
    <source>
        <dbReference type="Proteomes" id="UP000790787"/>
    </source>
</evidence>
<dbReference type="RefSeq" id="XP_016449838.1">
    <property type="nucleotide sequence ID" value="XM_016594352.1"/>
</dbReference>
<dbReference type="Proteomes" id="UP000790787">
    <property type="component" value="Chromosome 16"/>
</dbReference>
<reference evidence="2" key="1">
    <citation type="journal article" date="2014" name="Nat. Commun.">
        <title>The tobacco genome sequence and its comparison with those of tomato and potato.</title>
        <authorList>
            <person name="Sierro N."/>
            <person name="Battey J.N."/>
            <person name="Ouadi S."/>
            <person name="Bakaher N."/>
            <person name="Bovet L."/>
            <person name="Willig A."/>
            <person name="Goepfert S."/>
            <person name="Peitsch M.C."/>
            <person name="Ivanov N.V."/>
        </authorList>
    </citation>
    <scope>NUCLEOTIDE SEQUENCE [LARGE SCALE GENOMIC DNA]</scope>
</reference>
<sequence>MDKDGFEANDISMGRLPQNLKERFQLVEVDDPRVAIALFHIDTDGFGPGMKPLTYNEVRIPCLKKEGEKTNKIVKEHKVQWQTYGCSIMMDKWTAKNEKVIINVLVNSPRGSVFLESYDASDSSTNSNKMFNLFEKTLLKIGKENVVQIVIDNASENKKAGDILKGVFLKHFWTPCVAHCINFDVWSHFQAIKIHSYFSQRPLLLNITRRYTNQRNLGKSVKTRFTTAIMTLHSFYLQKKNLRTLFMSTGWSKIIYAKEALGEEVASYIVGPYFLNDTVQALKVCNPLLTVLRLVDGERKSPMGYIYEAMDRAKEAIKKAFDKDKRKYESF</sequence>
<dbReference type="SUPFAM" id="SSF53098">
    <property type="entry name" value="Ribonuclease H-like"/>
    <property type="match status" value="1"/>
</dbReference>
<dbReference type="KEGG" id="nta:107774717"/>
<feature type="domain" description="DUF659" evidence="1">
    <location>
        <begin position="54"/>
        <end position="182"/>
    </location>
</feature>
<keyword evidence="2" id="KW-1185">Reference proteome</keyword>
<reference evidence="3" key="2">
    <citation type="submission" date="2025-08" db="UniProtKB">
        <authorList>
            <consortium name="RefSeq"/>
        </authorList>
    </citation>
    <scope>IDENTIFICATION</scope>
    <source>
        <tissue evidence="3">Leaf</tissue>
    </source>
</reference>
<dbReference type="InterPro" id="IPR007021">
    <property type="entry name" value="DUF659"/>
</dbReference>
<organism evidence="2 3">
    <name type="scientific">Nicotiana tabacum</name>
    <name type="common">Common tobacco</name>
    <dbReference type="NCBI Taxonomy" id="4097"/>
    <lineage>
        <taxon>Eukaryota</taxon>
        <taxon>Viridiplantae</taxon>
        <taxon>Streptophyta</taxon>
        <taxon>Embryophyta</taxon>
        <taxon>Tracheophyta</taxon>
        <taxon>Spermatophyta</taxon>
        <taxon>Magnoliopsida</taxon>
        <taxon>eudicotyledons</taxon>
        <taxon>Gunneridae</taxon>
        <taxon>Pentapetalae</taxon>
        <taxon>asterids</taxon>
        <taxon>lamiids</taxon>
        <taxon>Solanales</taxon>
        <taxon>Solanaceae</taxon>
        <taxon>Nicotianoideae</taxon>
        <taxon>Nicotianeae</taxon>
        <taxon>Nicotiana</taxon>
    </lineage>
</organism>
<proteinExistence type="predicted"/>
<evidence type="ECO:0000313" key="3">
    <source>
        <dbReference type="RefSeq" id="XP_016449838.1"/>
    </source>
</evidence>
<dbReference type="GeneID" id="107774717"/>
<dbReference type="STRING" id="4097.A0A1S3YCW0"/>
<name>A0A1S3YCW0_TOBAC</name>
<dbReference type="PANTHER" id="PTHR32166:SF74">
    <property type="entry name" value="OS05G0256350 PROTEIN"/>
    <property type="match status" value="1"/>
</dbReference>
<dbReference type="InterPro" id="IPR012337">
    <property type="entry name" value="RNaseH-like_sf"/>
</dbReference>
<dbReference type="PANTHER" id="PTHR32166">
    <property type="entry name" value="OSJNBA0013A04.12 PROTEIN"/>
    <property type="match status" value="1"/>
</dbReference>
<protein>
    <submittedName>
        <fullName evidence="3">Uncharacterized protein LOC107774717</fullName>
    </submittedName>
</protein>
<evidence type="ECO:0000259" key="1">
    <source>
        <dbReference type="Pfam" id="PF04937"/>
    </source>
</evidence>
<accession>A0A1S3YCW0</accession>
<gene>
    <name evidence="3" type="primary">LOC107774717</name>
</gene>
<dbReference type="Pfam" id="PF04937">
    <property type="entry name" value="DUF659"/>
    <property type="match status" value="1"/>
</dbReference>
<dbReference type="AlphaFoldDB" id="A0A1S3YCW0"/>
<dbReference type="OrthoDB" id="1300569at2759"/>
<dbReference type="PaxDb" id="4097-A0A1S3YCW0"/>